<dbReference type="AlphaFoldDB" id="A0A8J7M832"/>
<dbReference type="InterPro" id="IPR016032">
    <property type="entry name" value="Sig_transdc_resp-reg_C-effctor"/>
</dbReference>
<name>A0A8J7M832_9RHOB</name>
<gene>
    <name evidence="3" type="ORF">H0I76_12650</name>
</gene>
<evidence type="ECO:0000313" key="3">
    <source>
        <dbReference type="EMBL" id="MBK0400041.1"/>
    </source>
</evidence>
<organism evidence="3 4">
    <name type="scientific">Thermohalobaculum xanthum</name>
    <dbReference type="NCBI Taxonomy" id="2753746"/>
    <lineage>
        <taxon>Bacteria</taxon>
        <taxon>Pseudomonadati</taxon>
        <taxon>Pseudomonadota</taxon>
        <taxon>Alphaproteobacteria</taxon>
        <taxon>Rhodobacterales</taxon>
        <taxon>Paracoccaceae</taxon>
        <taxon>Thermohalobaculum</taxon>
    </lineage>
</organism>
<dbReference type="RefSeq" id="WP_200610347.1">
    <property type="nucleotide sequence ID" value="NZ_JAEHHL010000007.1"/>
</dbReference>
<dbReference type="InterPro" id="IPR000792">
    <property type="entry name" value="Tscrpt_reg_LuxR_C"/>
</dbReference>
<keyword evidence="1" id="KW-0472">Membrane</keyword>
<dbReference type="InterPro" id="IPR036388">
    <property type="entry name" value="WH-like_DNA-bd_sf"/>
</dbReference>
<reference evidence="3" key="1">
    <citation type="submission" date="2020-12" db="EMBL/GenBank/DDBJ databases">
        <title>Bacterial taxonomy.</title>
        <authorList>
            <person name="Pan X."/>
        </authorList>
    </citation>
    <scope>NUCLEOTIDE SEQUENCE</scope>
    <source>
        <strain evidence="3">M0105</strain>
    </source>
</reference>
<dbReference type="GO" id="GO:0006355">
    <property type="term" value="P:regulation of DNA-templated transcription"/>
    <property type="evidence" value="ECO:0007669"/>
    <property type="project" value="InterPro"/>
</dbReference>
<dbReference type="Gene3D" id="1.10.10.10">
    <property type="entry name" value="Winged helix-like DNA-binding domain superfamily/Winged helix DNA-binding domain"/>
    <property type="match status" value="1"/>
</dbReference>
<dbReference type="SUPFAM" id="SSF46894">
    <property type="entry name" value="C-terminal effector domain of the bipartite response regulators"/>
    <property type="match status" value="1"/>
</dbReference>
<dbReference type="Proteomes" id="UP000655420">
    <property type="component" value="Unassembled WGS sequence"/>
</dbReference>
<dbReference type="SMART" id="SM00421">
    <property type="entry name" value="HTH_LUXR"/>
    <property type="match status" value="1"/>
</dbReference>
<feature type="domain" description="HTH luxR-type" evidence="2">
    <location>
        <begin position="84"/>
        <end position="141"/>
    </location>
</feature>
<keyword evidence="1" id="KW-0812">Transmembrane</keyword>
<protein>
    <submittedName>
        <fullName evidence="3">Helix-turn-helix transcriptional regulator</fullName>
    </submittedName>
</protein>
<dbReference type="CDD" id="cd06170">
    <property type="entry name" value="LuxR_C_like"/>
    <property type="match status" value="1"/>
</dbReference>
<dbReference type="GO" id="GO:0003677">
    <property type="term" value="F:DNA binding"/>
    <property type="evidence" value="ECO:0007669"/>
    <property type="project" value="InterPro"/>
</dbReference>
<evidence type="ECO:0000259" key="2">
    <source>
        <dbReference type="SMART" id="SM00421"/>
    </source>
</evidence>
<evidence type="ECO:0000313" key="4">
    <source>
        <dbReference type="Proteomes" id="UP000655420"/>
    </source>
</evidence>
<evidence type="ECO:0000256" key="1">
    <source>
        <dbReference type="SAM" id="Phobius"/>
    </source>
</evidence>
<keyword evidence="4" id="KW-1185">Reference proteome</keyword>
<proteinExistence type="predicted"/>
<sequence length="162" mass="17140">MALQLGCLVFLVADATMDIAVSGAAGEDLPHSVLEMAVVLALMSGVVLIGYQLRITISRMHAAQRQVRIASGALHELLEEHFDDWGLTPAEREVALFSIKGLSNSEIAALRGTRDGTVKAQLNAIYAKAGVSGRPQLLGLFIEELMAGPLPGVSGNEGRPTH</sequence>
<feature type="transmembrane region" description="Helical" evidence="1">
    <location>
        <begin position="36"/>
        <end position="55"/>
    </location>
</feature>
<keyword evidence="1" id="KW-1133">Transmembrane helix</keyword>
<comment type="caution">
    <text evidence="3">The sequence shown here is derived from an EMBL/GenBank/DDBJ whole genome shotgun (WGS) entry which is preliminary data.</text>
</comment>
<dbReference type="EMBL" id="JAEHHL010000007">
    <property type="protein sequence ID" value="MBK0400041.1"/>
    <property type="molecule type" value="Genomic_DNA"/>
</dbReference>
<accession>A0A8J7M832</accession>